<dbReference type="RefSeq" id="WP_236864645.1">
    <property type="nucleotide sequence ID" value="NZ_AP025225.1"/>
</dbReference>
<dbReference type="PANTHER" id="PTHR11142:SF0">
    <property type="entry name" value="TRNA PSEUDOURIDINE SYNTHASE-LIKE 1"/>
    <property type="match status" value="1"/>
</dbReference>
<accession>A0ABM7V9A0</accession>
<dbReference type="Gene3D" id="3.30.70.660">
    <property type="entry name" value="Pseudouridine synthase I, catalytic domain, C-terminal subdomain"/>
    <property type="match status" value="1"/>
</dbReference>
<reference evidence="7" key="1">
    <citation type="submission" date="2021-10" db="EMBL/GenBank/DDBJ databases">
        <title>Genome Sequence of The Candidatus Hydrogeosomobacter endosymbioticus, an Intracellular Bacterial Symbiont of the Anaerobic Ciliate GW7.</title>
        <authorList>
            <person name="Shiohama Y."/>
            <person name="Shinzato N."/>
        </authorList>
    </citation>
    <scope>NUCLEOTIDE SEQUENCE [LARGE SCALE GENOMIC DNA]</scope>
    <source>
        <strain evidence="7">200920</strain>
    </source>
</reference>
<proteinExistence type="inferred from homology"/>
<evidence type="ECO:0000256" key="3">
    <source>
        <dbReference type="ARBA" id="ARBA00023235"/>
    </source>
</evidence>
<evidence type="ECO:0000313" key="7">
    <source>
        <dbReference type="EMBL" id="BDB96345.1"/>
    </source>
</evidence>
<protein>
    <recommendedName>
        <fullName evidence="4">tRNA pseudouridine synthase A</fullName>
        <ecNumber evidence="4">5.4.99.12</ecNumber>
    </recommendedName>
    <alternativeName>
        <fullName evidence="4">tRNA pseudouridine(38-40) synthase</fullName>
    </alternativeName>
    <alternativeName>
        <fullName evidence="4">tRNA pseudouridylate synthase I</fullName>
    </alternativeName>
    <alternativeName>
        <fullName evidence="4">tRNA-uridine isomerase I</fullName>
    </alternativeName>
</protein>
<keyword evidence="8" id="KW-1185">Reference proteome</keyword>
<dbReference type="NCBIfam" id="TIGR00071">
    <property type="entry name" value="hisT_truA"/>
    <property type="match status" value="1"/>
</dbReference>
<keyword evidence="3 4" id="KW-0413">Isomerase</keyword>
<dbReference type="HAMAP" id="MF_00171">
    <property type="entry name" value="TruA"/>
    <property type="match status" value="1"/>
</dbReference>
<comment type="caution">
    <text evidence="4">Lacks conserved residue(s) required for the propagation of feature annotation.</text>
</comment>
<dbReference type="PIRSF" id="PIRSF001430">
    <property type="entry name" value="tRNA_psdUrid_synth"/>
    <property type="match status" value="1"/>
</dbReference>
<feature type="domain" description="Pseudouridine synthase I TruA alpha/beta" evidence="6">
    <location>
        <begin position="9"/>
        <end position="106"/>
    </location>
</feature>
<dbReference type="Pfam" id="PF01416">
    <property type="entry name" value="PseudoU_synth_1"/>
    <property type="match status" value="2"/>
</dbReference>
<dbReference type="InterPro" id="IPR020097">
    <property type="entry name" value="PsdUridine_synth_TruA_a/b_dom"/>
</dbReference>
<keyword evidence="2 4" id="KW-0819">tRNA processing</keyword>
<feature type="active site" description="Nucleophile" evidence="4">
    <location>
        <position position="52"/>
    </location>
</feature>
<sequence>MPRFRIDIEYDGAYFRGWQRQAGELTVQESIETAVFNVSREIVCVHGAGRTDSGVHALGQVAHFDISKDLDPEKLRLGLNFYLRKDERACVINSCRLTNSSFHARFSATKRRYIYKILQSSSDSVILKNRAWWIRKHLDIEAMRRTSNMFEGTHDFSSFRCSECQAKSPIKTILSSSVYETRHEFDRTIVEIHFCARSFLHKQVRMMVGTIAAVGAGKIQEDEVAKMLAQKTNNRFVAPPYGLYLSKIEYN</sequence>
<evidence type="ECO:0000256" key="1">
    <source>
        <dbReference type="ARBA" id="ARBA00009375"/>
    </source>
</evidence>
<dbReference type="Gene3D" id="3.30.70.580">
    <property type="entry name" value="Pseudouridine synthase I, catalytic domain, N-terminal subdomain"/>
    <property type="match status" value="1"/>
</dbReference>
<comment type="similarity">
    <text evidence="1 4 5">Belongs to the tRNA pseudouridine synthase TruA family.</text>
</comment>
<dbReference type="SUPFAM" id="SSF55120">
    <property type="entry name" value="Pseudouridine synthase"/>
    <property type="match status" value="1"/>
</dbReference>
<feature type="domain" description="Pseudouridine synthase I TruA alpha/beta" evidence="6">
    <location>
        <begin position="149"/>
        <end position="251"/>
    </location>
</feature>
<evidence type="ECO:0000259" key="6">
    <source>
        <dbReference type="Pfam" id="PF01416"/>
    </source>
</evidence>
<name>A0ABM7V9A0_9PROT</name>
<dbReference type="InterPro" id="IPR020103">
    <property type="entry name" value="PsdUridine_synth_cat_dom_sf"/>
</dbReference>
<dbReference type="PANTHER" id="PTHR11142">
    <property type="entry name" value="PSEUDOURIDYLATE SYNTHASE"/>
    <property type="match status" value="1"/>
</dbReference>
<dbReference type="EMBL" id="AP025225">
    <property type="protein sequence ID" value="BDB96345.1"/>
    <property type="molecule type" value="Genomic_DNA"/>
</dbReference>
<dbReference type="Proteomes" id="UP001320209">
    <property type="component" value="Chromosome"/>
</dbReference>
<organism evidence="7 8">
    <name type="scientific">Candidatus Hydrogenosomobacter endosymbioticus</name>
    <dbReference type="NCBI Taxonomy" id="2558174"/>
    <lineage>
        <taxon>Bacteria</taxon>
        <taxon>Pseudomonadati</taxon>
        <taxon>Pseudomonadota</taxon>
        <taxon>Alphaproteobacteria</taxon>
        <taxon>Holosporales</taxon>
        <taxon>Holosporaceae</taxon>
        <taxon>Candidatus Hydrogenosomobacter</taxon>
    </lineage>
</organism>
<comment type="function">
    <text evidence="4">Formation of pseudouridine at positions 38, 39 and 40 in the anticodon stem and loop of transfer RNAs.</text>
</comment>
<dbReference type="InterPro" id="IPR001406">
    <property type="entry name" value="PsdUridine_synth_TruA"/>
</dbReference>
<evidence type="ECO:0000256" key="2">
    <source>
        <dbReference type="ARBA" id="ARBA00022694"/>
    </source>
</evidence>
<evidence type="ECO:0000313" key="8">
    <source>
        <dbReference type="Proteomes" id="UP001320209"/>
    </source>
</evidence>
<evidence type="ECO:0000256" key="4">
    <source>
        <dbReference type="HAMAP-Rule" id="MF_00171"/>
    </source>
</evidence>
<gene>
    <name evidence="4 7" type="primary">truA</name>
    <name evidence="7" type="ORF">HYD_4780</name>
</gene>
<feature type="binding site" evidence="4">
    <location>
        <position position="113"/>
    </location>
    <ligand>
        <name>substrate</name>
    </ligand>
</feature>
<comment type="subunit">
    <text evidence="4">Homodimer.</text>
</comment>
<dbReference type="EC" id="5.4.99.12" evidence="4"/>
<dbReference type="InterPro" id="IPR020095">
    <property type="entry name" value="PsdUridine_synth_TruA_C"/>
</dbReference>
<comment type="catalytic activity">
    <reaction evidence="4 5">
        <text>uridine(38/39/40) in tRNA = pseudouridine(38/39/40) in tRNA</text>
        <dbReference type="Rhea" id="RHEA:22376"/>
        <dbReference type="Rhea" id="RHEA-COMP:10085"/>
        <dbReference type="Rhea" id="RHEA-COMP:10087"/>
        <dbReference type="ChEBI" id="CHEBI:65314"/>
        <dbReference type="ChEBI" id="CHEBI:65315"/>
        <dbReference type="EC" id="5.4.99.12"/>
    </reaction>
</comment>
<evidence type="ECO:0000256" key="5">
    <source>
        <dbReference type="RuleBase" id="RU003792"/>
    </source>
</evidence>
<dbReference type="CDD" id="cd02570">
    <property type="entry name" value="PseudoU_synth_EcTruA"/>
    <property type="match status" value="1"/>
</dbReference>
<dbReference type="InterPro" id="IPR020094">
    <property type="entry name" value="TruA/RsuA/RluB/E/F_N"/>
</dbReference>